<dbReference type="InterPro" id="IPR026992">
    <property type="entry name" value="DIOX_N"/>
</dbReference>
<gene>
    <name evidence="7" type="ORF">PIB30_049247</name>
</gene>
<accession>A0ABU6THP0</accession>
<dbReference type="PROSITE" id="PS51471">
    <property type="entry name" value="FE2OG_OXY"/>
    <property type="match status" value="1"/>
</dbReference>
<keyword evidence="8" id="KW-1185">Reference proteome</keyword>
<evidence type="ECO:0000256" key="5">
    <source>
        <dbReference type="RuleBase" id="RU003682"/>
    </source>
</evidence>
<dbReference type="PANTHER" id="PTHR10209:SF797">
    <property type="entry name" value="OXIDASE, PUTATIVE-RELATED"/>
    <property type="match status" value="1"/>
</dbReference>
<evidence type="ECO:0000313" key="7">
    <source>
        <dbReference type="EMBL" id="MED6148017.1"/>
    </source>
</evidence>
<dbReference type="Pfam" id="PF03171">
    <property type="entry name" value="2OG-FeII_Oxy"/>
    <property type="match status" value="1"/>
</dbReference>
<dbReference type="Pfam" id="PF14226">
    <property type="entry name" value="DIOX_N"/>
    <property type="match status" value="1"/>
</dbReference>
<evidence type="ECO:0000256" key="4">
    <source>
        <dbReference type="ARBA" id="ARBA00023004"/>
    </source>
</evidence>
<evidence type="ECO:0000256" key="3">
    <source>
        <dbReference type="ARBA" id="ARBA00023002"/>
    </source>
</evidence>
<dbReference type="InterPro" id="IPR005123">
    <property type="entry name" value="Oxoglu/Fe-dep_dioxygenase_dom"/>
</dbReference>
<dbReference type="SUPFAM" id="SSF51197">
    <property type="entry name" value="Clavaminate synthase-like"/>
    <property type="match status" value="1"/>
</dbReference>
<dbReference type="InterPro" id="IPR044861">
    <property type="entry name" value="IPNS-like_FE2OG_OXY"/>
</dbReference>
<dbReference type="EMBL" id="JASCZI010090950">
    <property type="protein sequence ID" value="MED6148017.1"/>
    <property type="molecule type" value="Genomic_DNA"/>
</dbReference>
<keyword evidence="4 5" id="KW-0408">Iron</keyword>
<keyword evidence="2 5" id="KW-0479">Metal-binding</keyword>
<evidence type="ECO:0000256" key="1">
    <source>
        <dbReference type="ARBA" id="ARBA00008056"/>
    </source>
</evidence>
<sequence>MDFQMTRKTESLGTEDGTYDREAEIKEFDESKSGVKGLVDSGVKKVPRMFHCGQQLVADAENTVSDSKLSVPIIDLGGPHKETVTKIRSACRELGFFQVINHGIPISVLGEMIDGIRRFHEQDTEVRKQFYGRDNKKKFMYYSNTSLYRDKFANWRDTIGFSMAPNIPKPEELPDVCRDIILEYSKKIDALGSTIFELLSEALGLNKTYLKELGCSKGIFIQGHYYPACPEPELTLGTTKHTDTSFVTILLQDQLGGLQVLHDNKWLNVSPVHGALVINVGDFLQLISNDSFISVYHRVLSNYKGPRVSIASFFSNWQEQGRAYGPIKELLSPKNPPIYRETTIKDLMAHHFTKGLDGNSTLQPFRL</sequence>
<comment type="similarity">
    <text evidence="1 5">Belongs to the iron/ascorbate-dependent oxidoreductase family.</text>
</comment>
<protein>
    <recommendedName>
        <fullName evidence="6">Fe2OG dioxygenase domain-containing protein</fullName>
    </recommendedName>
</protein>
<organism evidence="7 8">
    <name type="scientific">Stylosanthes scabra</name>
    <dbReference type="NCBI Taxonomy" id="79078"/>
    <lineage>
        <taxon>Eukaryota</taxon>
        <taxon>Viridiplantae</taxon>
        <taxon>Streptophyta</taxon>
        <taxon>Embryophyta</taxon>
        <taxon>Tracheophyta</taxon>
        <taxon>Spermatophyta</taxon>
        <taxon>Magnoliopsida</taxon>
        <taxon>eudicotyledons</taxon>
        <taxon>Gunneridae</taxon>
        <taxon>Pentapetalae</taxon>
        <taxon>rosids</taxon>
        <taxon>fabids</taxon>
        <taxon>Fabales</taxon>
        <taxon>Fabaceae</taxon>
        <taxon>Papilionoideae</taxon>
        <taxon>50 kb inversion clade</taxon>
        <taxon>dalbergioids sensu lato</taxon>
        <taxon>Dalbergieae</taxon>
        <taxon>Pterocarpus clade</taxon>
        <taxon>Stylosanthes</taxon>
    </lineage>
</organism>
<comment type="caution">
    <text evidence="7">The sequence shown here is derived from an EMBL/GenBank/DDBJ whole genome shotgun (WGS) entry which is preliminary data.</text>
</comment>
<keyword evidence="3 5" id="KW-0560">Oxidoreductase</keyword>
<dbReference type="Gene3D" id="2.60.120.330">
    <property type="entry name" value="B-lactam Antibiotic, Isopenicillin N Synthase, Chain"/>
    <property type="match status" value="1"/>
</dbReference>
<dbReference type="InterPro" id="IPR027443">
    <property type="entry name" value="IPNS-like_sf"/>
</dbReference>
<reference evidence="7 8" key="1">
    <citation type="journal article" date="2023" name="Plants (Basel)">
        <title>Bridging the Gap: Combining Genomics and Transcriptomics Approaches to Understand Stylosanthes scabra, an Orphan Legume from the Brazilian Caatinga.</title>
        <authorList>
            <person name="Ferreira-Neto J.R.C."/>
            <person name="da Silva M.D."/>
            <person name="Binneck E."/>
            <person name="de Melo N.F."/>
            <person name="da Silva R.H."/>
            <person name="de Melo A.L.T.M."/>
            <person name="Pandolfi V."/>
            <person name="Bustamante F.O."/>
            <person name="Brasileiro-Vidal A.C."/>
            <person name="Benko-Iseppon A.M."/>
        </authorList>
    </citation>
    <scope>NUCLEOTIDE SEQUENCE [LARGE SCALE GENOMIC DNA]</scope>
    <source>
        <tissue evidence="7">Leaves</tissue>
    </source>
</reference>
<name>A0ABU6THP0_9FABA</name>
<evidence type="ECO:0000256" key="2">
    <source>
        <dbReference type="ARBA" id="ARBA00022723"/>
    </source>
</evidence>
<proteinExistence type="inferred from homology"/>
<feature type="domain" description="Fe2OG dioxygenase" evidence="6">
    <location>
        <begin position="217"/>
        <end position="317"/>
    </location>
</feature>
<evidence type="ECO:0000313" key="8">
    <source>
        <dbReference type="Proteomes" id="UP001341840"/>
    </source>
</evidence>
<dbReference type="Proteomes" id="UP001341840">
    <property type="component" value="Unassembled WGS sequence"/>
</dbReference>
<evidence type="ECO:0000259" key="6">
    <source>
        <dbReference type="PROSITE" id="PS51471"/>
    </source>
</evidence>
<dbReference type="PANTHER" id="PTHR10209">
    <property type="entry name" value="OXIDOREDUCTASE, 2OG-FE II OXYGENASE FAMILY PROTEIN"/>
    <property type="match status" value="1"/>
</dbReference>